<protein>
    <submittedName>
        <fullName evidence="3">ThiF family protein</fullName>
    </submittedName>
</protein>
<dbReference type="OrthoDB" id="4088010at2"/>
<dbReference type="InterPro" id="IPR035985">
    <property type="entry name" value="Ubiquitin-activating_enz"/>
</dbReference>
<dbReference type="Proteomes" id="UP000257136">
    <property type="component" value="Unassembled WGS sequence"/>
</dbReference>
<dbReference type="GO" id="GO:0061504">
    <property type="term" value="P:cyclic threonylcarbamoyladenosine biosynthetic process"/>
    <property type="evidence" value="ECO:0007669"/>
    <property type="project" value="TreeGrafter"/>
</dbReference>
<dbReference type="Gene3D" id="3.40.50.720">
    <property type="entry name" value="NAD(P)-binding Rossmann-like Domain"/>
    <property type="match status" value="1"/>
</dbReference>
<gene>
    <name evidence="3" type="ORF">C8P67_104437</name>
</gene>
<name>A0A3E0ER05_9FLAO</name>
<dbReference type="Pfam" id="PF00899">
    <property type="entry name" value="ThiF"/>
    <property type="match status" value="1"/>
</dbReference>
<feature type="domain" description="THIF-type NAD/FAD binding fold" evidence="1">
    <location>
        <begin position="362"/>
        <end position="501"/>
    </location>
</feature>
<reference evidence="3 4" key="1">
    <citation type="submission" date="2018-08" db="EMBL/GenBank/DDBJ databases">
        <title>Genomic Encyclopedia of Archaeal and Bacterial Type Strains, Phase II (KMG-II): from individual species to whole genera.</title>
        <authorList>
            <person name="Goeker M."/>
        </authorList>
    </citation>
    <scope>NUCLEOTIDE SEQUENCE [LARGE SCALE GENOMIC DNA]</scope>
    <source>
        <strain evidence="3 4">DSM 100880</strain>
    </source>
</reference>
<dbReference type="AlphaFoldDB" id="A0A3E0ER05"/>
<dbReference type="GO" id="GO:0061503">
    <property type="term" value="F:tRNA threonylcarbamoyladenosine dehydratase"/>
    <property type="evidence" value="ECO:0007669"/>
    <property type="project" value="TreeGrafter"/>
</dbReference>
<dbReference type="EMBL" id="QUNI01000004">
    <property type="protein sequence ID" value="REG99799.1"/>
    <property type="molecule type" value="Genomic_DNA"/>
</dbReference>
<dbReference type="CDD" id="cd01483">
    <property type="entry name" value="E1_enzyme_family"/>
    <property type="match status" value="1"/>
</dbReference>
<feature type="domain" description="Cap2 central linker" evidence="2">
    <location>
        <begin position="144"/>
        <end position="350"/>
    </location>
</feature>
<evidence type="ECO:0000313" key="3">
    <source>
        <dbReference type="EMBL" id="REG99799.1"/>
    </source>
</evidence>
<evidence type="ECO:0000313" key="4">
    <source>
        <dbReference type="Proteomes" id="UP000257136"/>
    </source>
</evidence>
<comment type="caution">
    <text evidence="3">The sequence shown here is derived from an EMBL/GenBank/DDBJ whole genome shotgun (WGS) entry which is preliminary data.</text>
</comment>
<accession>A0A3E0ER05</accession>
<dbReference type="RefSeq" id="WP_115812718.1">
    <property type="nucleotide sequence ID" value="NZ_QUNI01000004.1"/>
</dbReference>
<keyword evidence="4" id="KW-1185">Reference proteome</keyword>
<sequence>MEEPSEIIVQGRRFCDSIDSYTLLEDLTWSASEKKWVLKFALSGNFPPTDKVPAETVWYALISKNYPYGSLNIYPAAKGGIESTFPHMNLNRDTGKSWRSGDICIKTQYGAWKSSYFNKEPFDAYRLQWCIKRSLLWIKAAAEGTLQAEGDPFEFPHIPLESKIITRWIFAESPEMFQNWQTSGHTGILEFYKPAINTNLAVVLNYSDDNGSNLRYEWGSLLANAKDNREPAFWFRVPEIPVIEPWQIPLTWGELFTLFERKGWPLRSFLVDKLVSGKLLDKTKYLSIGFPVAPFFGQQPERMHWYALRLPGSQKSLTGYRVNTGEWRKAQFSRIYAGHQSIKWLNSENWIKDQITARGSADEQLADFKICVIGAGAVGSYLTELLVRMGCSRLIIVDDDGASAGNFSRHTLDMKSVARYKSDEVAMKANQIFPFIKAQSSIYTIEKVLDKEPEFLNQFDLVLDCTAEDGVLRLLSEHCTGEKQIVFSVSLGIEAQSLLAFMKRSPLQNLFSEFKDKTKNWSLDQKQKFPNPQFPLEGIGCWHPVFPARIDDIQSLAACTIRQLEMFLKSNDQSKLVIMERDDNYNISIESVI</sequence>
<dbReference type="InterPro" id="IPR058964">
    <property type="entry name" value="Cap2_linker"/>
</dbReference>
<evidence type="ECO:0000259" key="2">
    <source>
        <dbReference type="Pfam" id="PF26398"/>
    </source>
</evidence>
<organism evidence="3 4">
    <name type="scientific">Flavobacterium aquicola</name>
    <dbReference type="NCBI Taxonomy" id="1682742"/>
    <lineage>
        <taxon>Bacteria</taxon>
        <taxon>Pseudomonadati</taxon>
        <taxon>Bacteroidota</taxon>
        <taxon>Flavobacteriia</taxon>
        <taxon>Flavobacteriales</taxon>
        <taxon>Flavobacteriaceae</taxon>
        <taxon>Flavobacterium</taxon>
    </lineage>
</organism>
<dbReference type="PANTHER" id="PTHR43267">
    <property type="entry name" value="TRNA THREONYLCARBAMOYLADENOSINE DEHYDRATASE"/>
    <property type="match status" value="1"/>
</dbReference>
<dbReference type="InterPro" id="IPR045886">
    <property type="entry name" value="ThiF/MoeB/HesA"/>
</dbReference>
<dbReference type="InterPro" id="IPR000594">
    <property type="entry name" value="ThiF_NAD_FAD-bd"/>
</dbReference>
<proteinExistence type="predicted"/>
<dbReference type="SUPFAM" id="SSF69572">
    <property type="entry name" value="Activating enzymes of the ubiquitin-like proteins"/>
    <property type="match status" value="1"/>
</dbReference>
<dbReference type="PANTHER" id="PTHR43267:SF1">
    <property type="entry name" value="TRNA THREONYLCARBAMOYLADENOSINE DEHYDRATASE"/>
    <property type="match status" value="1"/>
</dbReference>
<evidence type="ECO:0000259" key="1">
    <source>
        <dbReference type="Pfam" id="PF00899"/>
    </source>
</evidence>
<dbReference type="GO" id="GO:0008641">
    <property type="term" value="F:ubiquitin-like modifier activating enzyme activity"/>
    <property type="evidence" value="ECO:0007669"/>
    <property type="project" value="InterPro"/>
</dbReference>
<dbReference type="Pfam" id="PF26398">
    <property type="entry name" value="Cap2_linker"/>
    <property type="match status" value="1"/>
</dbReference>